<proteinExistence type="inferred from homology"/>
<keyword evidence="3" id="KW-0238">DNA-binding</keyword>
<dbReference type="InterPro" id="IPR000847">
    <property type="entry name" value="LysR_HTH_N"/>
</dbReference>
<dbReference type="PRINTS" id="PR00039">
    <property type="entry name" value="HTHLYSR"/>
</dbReference>
<keyword evidence="2" id="KW-0805">Transcription regulation</keyword>
<evidence type="ECO:0000256" key="2">
    <source>
        <dbReference type="ARBA" id="ARBA00023015"/>
    </source>
</evidence>
<dbReference type="Pfam" id="PF03466">
    <property type="entry name" value="LysR_substrate"/>
    <property type="match status" value="1"/>
</dbReference>
<dbReference type="Gene3D" id="3.40.190.290">
    <property type="match status" value="1"/>
</dbReference>
<protein>
    <submittedName>
        <fullName evidence="7">CysJI operon transcriptional activator</fullName>
    </submittedName>
    <submittedName>
        <fullName evidence="6">LysR family transcriptional regulator YeiE</fullName>
    </submittedName>
</protein>
<dbReference type="PANTHER" id="PTHR30126">
    <property type="entry name" value="HTH-TYPE TRANSCRIPTIONAL REGULATOR"/>
    <property type="match status" value="1"/>
</dbReference>
<dbReference type="EMBL" id="AP014854">
    <property type="protein sequence ID" value="BAS00904.1"/>
    <property type="molecule type" value="Genomic_DNA"/>
</dbReference>
<evidence type="ECO:0000259" key="5">
    <source>
        <dbReference type="PROSITE" id="PS50931"/>
    </source>
</evidence>
<keyword evidence="4" id="KW-0804">Transcription</keyword>
<dbReference type="RefSeq" id="WP_055037051.1">
    <property type="nucleotide sequence ID" value="NZ_AP014854.2"/>
</dbReference>
<gene>
    <name evidence="7" type="primary">cysL_1</name>
    <name evidence="6" type="ORF">BV133_3310</name>
    <name evidence="7" type="ORF">BVIRIDIS_08910</name>
</gene>
<keyword evidence="8" id="KW-1185">Reference proteome</keyword>
<organism evidence="7 8">
    <name type="scientific">Blastochloris viridis</name>
    <name type="common">Rhodopseudomonas viridis</name>
    <dbReference type="NCBI Taxonomy" id="1079"/>
    <lineage>
        <taxon>Bacteria</taxon>
        <taxon>Pseudomonadati</taxon>
        <taxon>Pseudomonadota</taxon>
        <taxon>Alphaproteobacteria</taxon>
        <taxon>Hyphomicrobiales</taxon>
        <taxon>Blastochloridaceae</taxon>
        <taxon>Blastochloris</taxon>
    </lineage>
</organism>
<dbReference type="SUPFAM" id="SSF53850">
    <property type="entry name" value="Periplasmic binding protein-like II"/>
    <property type="match status" value="1"/>
</dbReference>
<accession>A0A0H5BQG4</accession>
<dbReference type="AlphaFoldDB" id="A0A0H5BQG4"/>
<dbReference type="PANTHER" id="PTHR30126:SF39">
    <property type="entry name" value="HTH-TYPE TRANSCRIPTIONAL REGULATOR CYSL"/>
    <property type="match status" value="1"/>
</dbReference>
<evidence type="ECO:0000256" key="3">
    <source>
        <dbReference type="ARBA" id="ARBA00023125"/>
    </source>
</evidence>
<dbReference type="PROSITE" id="PS50931">
    <property type="entry name" value="HTH_LYSR"/>
    <property type="match status" value="1"/>
</dbReference>
<dbReference type="GO" id="GO:0003700">
    <property type="term" value="F:DNA-binding transcription factor activity"/>
    <property type="evidence" value="ECO:0007669"/>
    <property type="project" value="InterPro"/>
</dbReference>
<dbReference type="InterPro" id="IPR036388">
    <property type="entry name" value="WH-like_DNA-bd_sf"/>
</dbReference>
<dbReference type="InterPro" id="IPR036390">
    <property type="entry name" value="WH_DNA-bd_sf"/>
</dbReference>
<comment type="similarity">
    <text evidence="1">Belongs to the LysR transcriptional regulatory family.</text>
</comment>
<evidence type="ECO:0000256" key="1">
    <source>
        <dbReference type="ARBA" id="ARBA00009437"/>
    </source>
</evidence>
<dbReference type="KEGG" id="bvr:BVIR_1446"/>
<reference evidence="6" key="1">
    <citation type="journal article" date="2015" name="Genome Announc.">
        <title>Complete Genome Sequence of the Bacteriochlorophyll b-Producing Photosynthetic Bacterium Blastochloris viridis.</title>
        <authorList>
            <person name="Tsukatani Y."/>
            <person name="Hirose Y."/>
            <person name="Harada J."/>
            <person name="Misawa N."/>
            <person name="Mori K."/>
            <person name="Inoue K."/>
            <person name="Tamiaki H."/>
        </authorList>
    </citation>
    <scope>NUCLEOTIDE SEQUENCE [LARGE SCALE GENOMIC DNA]</scope>
    <source>
        <strain evidence="6">DSM 133</strain>
    </source>
</reference>
<reference evidence="8" key="3">
    <citation type="journal article" date="2016" name="Genome Announc.">
        <title>Revised genome sequence of the purple photosynthetic bacterium Blastochloris viridis.</title>
        <authorList>
            <person name="Liu L.N."/>
            <person name="Faulkner M."/>
            <person name="Liu X."/>
            <person name="Huang F."/>
            <person name="Darby A.C."/>
            <person name="Hall N."/>
        </authorList>
    </citation>
    <scope>NUCLEOTIDE SEQUENCE [LARGE SCALE GENOMIC DNA]</scope>
    <source>
        <strain evidence="8">ATCC 19567 / DSM 133 / F</strain>
    </source>
</reference>
<evidence type="ECO:0000313" key="7">
    <source>
        <dbReference type="EMBL" id="CUU41892.1"/>
    </source>
</evidence>
<dbReference type="OrthoDB" id="9808620at2"/>
<dbReference type="FunFam" id="1.10.10.10:FF:000001">
    <property type="entry name" value="LysR family transcriptional regulator"/>
    <property type="match status" value="1"/>
</dbReference>
<name>A0A0H5BQG4_BLAVI</name>
<dbReference type="STRING" id="1079.BVIR_1446"/>
<dbReference type="SUPFAM" id="SSF46785">
    <property type="entry name" value="Winged helix' DNA-binding domain"/>
    <property type="match status" value="1"/>
</dbReference>
<dbReference type="PATRIC" id="fig|1079.6.peg.1497"/>
<reference evidence="7" key="2">
    <citation type="submission" date="2015-11" db="EMBL/GenBank/DDBJ databases">
        <authorList>
            <person name="Zhang Y."/>
            <person name="Guo Z."/>
        </authorList>
    </citation>
    <scope>NUCLEOTIDE SEQUENCE</scope>
    <source>
        <strain evidence="7">1</strain>
    </source>
</reference>
<dbReference type="Pfam" id="PF00126">
    <property type="entry name" value="HTH_1"/>
    <property type="match status" value="1"/>
</dbReference>
<dbReference type="Proteomes" id="UP000065734">
    <property type="component" value="Chromosome I"/>
</dbReference>
<dbReference type="InterPro" id="IPR005119">
    <property type="entry name" value="LysR_subst-bd"/>
</dbReference>
<evidence type="ECO:0000313" key="8">
    <source>
        <dbReference type="Proteomes" id="UP000065734"/>
    </source>
</evidence>
<dbReference type="EMBL" id="LN907867">
    <property type="protein sequence ID" value="CUU41892.1"/>
    <property type="molecule type" value="Genomic_DNA"/>
</dbReference>
<dbReference type="Gene3D" id="1.10.10.10">
    <property type="entry name" value="Winged helix-like DNA-binding domain superfamily/Winged helix DNA-binding domain"/>
    <property type="match status" value="1"/>
</dbReference>
<evidence type="ECO:0000256" key="4">
    <source>
        <dbReference type="ARBA" id="ARBA00023163"/>
    </source>
</evidence>
<feature type="domain" description="HTH lysR-type" evidence="5">
    <location>
        <begin position="1"/>
        <end position="58"/>
    </location>
</feature>
<sequence>MTLDQLRIFVAVAEREHVTRAAGDLALTQSAVSAAVAALEARHATQLFHRVGRGIALTEAGRLFLVEARAVLARAAAAEAMLADLAGLARGHVAVAASQTVANDWLPPRLVAFRTAHPGVTVSLAIGNTAFVASQVGAGIVELGLVEGEVDHPLLAVEAVAEDQLVAVAAPGLAGVPDRALTPDDIRAMRWVARERGSGTRALFEAMVAAAGLTMADLAILLELPSNEAVRAAAAAGGGAAVLSRLAVAGALAAGTLRALDLEPPTRRLLARRFLALRHRERAPSRAGQALMATIRGPD</sequence>
<evidence type="ECO:0000313" key="6">
    <source>
        <dbReference type="EMBL" id="BAS00904.1"/>
    </source>
</evidence>
<dbReference type="GO" id="GO:0000976">
    <property type="term" value="F:transcription cis-regulatory region binding"/>
    <property type="evidence" value="ECO:0007669"/>
    <property type="project" value="TreeGrafter"/>
</dbReference>